<evidence type="ECO:0000259" key="6">
    <source>
        <dbReference type="SMART" id="SM00478"/>
    </source>
</evidence>
<dbReference type="GO" id="GO:0008725">
    <property type="term" value="F:DNA-3-methyladenine glycosylase activity"/>
    <property type="evidence" value="ECO:0007669"/>
    <property type="project" value="TreeGrafter"/>
</dbReference>
<dbReference type="GO" id="GO:0043916">
    <property type="term" value="F:DNA-7-methylguanine glycosylase activity"/>
    <property type="evidence" value="ECO:0007669"/>
    <property type="project" value="TreeGrafter"/>
</dbReference>
<dbReference type="GO" id="GO:0006307">
    <property type="term" value="P:DNA alkylation repair"/>
    <property type="evidence" value="ECO:0007669"/>
    <property type="project" value="TreeGrafter"/>
</dbReference>
<dbReference type="Pfam" id="PF00730">
    <property type="entry name" value="HhH-GPD"/>
    <property type="match status" value="1"/>
</dbReference>
<organism evidence="7 8">
    <name type="scientific">Chryseobacterium viscerum</name>
    <dbReference type="NCBI Taxonomy" id="1037377"/>
    <lineage>
        <taxon>Bacteria</taxon>
        <taxon>Pseudomonadati</taxon>
        <taxon>Bacteroidota</taxon>
        <taxon>Flavobacteriia</taxon>
        <taxon>Flavobacteriales</taxon>
        <taxon>Weeksellaceae</taxon>
        <taxon>Chryseobacterium group</taxon>
        <taxon>Chryseobacterium</taxon>
    </lineage>
</organism>
<dbReference type="EMBL" id="PPEG02000002">
    <property type="protein sequence ID" value="PWN64277.1"/>
    <property type="molecule type" value="Genomic_DNA"/>
</dbReference>
<dbReference type="SMART" id="SM00478">
    <property type="entry name" value="ENDO3c"/>
    <property type="match status" value="1"/>
</dbReference>
<dbReference type="EC" id="3.2.2.21" evidence="3"/>
<accession>A0A316WSR9</accession>
<dbReference type="Gene3D" id="1.10.340.30">
    <property type="entry name" value="Hypothetical protein, domain 2"/>
    <property type="match status" value="1"/>
</dbReference>
<keyword evidence="5" id="KW-0234">DNA repair</keyword>
<keyword evidence="4" id="KW-0227">DNA damage</keyword>
<dbReference type="PANTHER" id="PTHR43003">
    <property type="entry name" value="DNA-3-METHYLADENINE GLYCOSYLASE"/>
    <property type="match status" value="1"/>
</dbReference>
<sequence length="226" mass="26117">MNKKTDSETSAITTEVFHSENFHELCNYLANRDPDLKLILDTHGYPPMWTRENTFETLVHIILEQQVSLASALAALRQLIEKTKTITPEQILALSDEEMRACYVSRQKTIYIRGLAQAMINGEINLEKMPEMPNDEVRKTLIQLKGIGNWTIDVYLMFTLQRTDIFPIGDLAAVNALKRLKNLSPKMGREEILEMTKQWAPLRSVASMILWHYYLSDSRKKTKVQF</sequence>
<dbReference type="GO" id="GO:0006285">
    <property type="term" value="P:base-excision repair, AP site formation"/>
    <property type="evidence" value="ECO:0007669"/>
    <property type="project" value="TreeGrafter"/>
</dbReference>
<dbReference type="InterPro" id="IPR011257">
    <property type="entry name" value="DNA_glycosylase"/>
</dbReference>
<evidence type="ECO:0000313" key="7">
    <source>
        <dbReference type="EMBL" id="PWN64277.1"/>
    </source>
</evidence>
<evidence type="ECO:0000256" key="1">
    <source>
        <dbReference type="ARBA" id="ARBA00000086"/>
    </source>
</evidence>
<dbReference type="CDD" id="cd00056">
    <property type="entry name" value="ENDO3c"/>
    <property type="match status" value="1"/>
</dbReference>
<proteinExistence type="inferred from homology"/>
<dbReference type="Proteomes" id="UP000236413">
    <property type="component" value="Unassembled WGS sequence"/>
</dbReference>
<dbReference type="GO" id="GO:0005737">
    <property type="term" value="C:cytoplasm"/>
    <property type="evidence" value="ECO:0007669"/>
    <property type="project" value="TreeGrafter"/>
</dbReference>
<dbReference type="Gene3D" id="1.10.1670.40">
    <property type="match status" value="1"/>
</dbReference>
<dbReference type="PANTHER" id="PTHR43003:SF5">
    <property type="entry name" value="DNA-3-METHYLADENINE GLYCOSYLASE"/>
    <property type="match status" value="1"/>
</dbReference>
<evidence type="ECO:0000313" key="8">
    <source>
        <dbReference type="Proteomes" id="UP000236413"/>
    </source>
</evidence>
<protein>
    <recommendedName>
        <fullName evidence="3">DNA-3-methyladenine glycosylase II</fullName>
        <ecNumber evidence="3">3.2.2.21</ecNumber>
    </recommendedName>
</protein>
<dbReference type="InterPro" id="IPR051912">
    <property type="entry name" value="Alkylbase_DNA_Glycosylase/TA"/>
</dbReference>
<evidence type="ECO:0000256" key="2">
    <source>
        <dbReference type="ARBA" id="ARBA00010817"/>
    </source>
</evidence>
<dbReference type="GO" id="GO:0032131">
    <property type="term" value="F:alkylated DNA binding"/>
    <property type="evidence" value="ECO:0007669"/>
    <property type="project" value="TreeGrafter"/>
</dbReference>
<name>A0A316WSR9_9FLAO</name>
<reference evidence="7 8" key="1">
    <citation type="submission" date="2018-04" db="EMBL/GenBank/DDBJ databases">
        <title>Chryseobacterium oncorhynchi 701B-08T from rainbow trout, and Chryseobacterium viscerum 687B-08T from diseased fish.</title>
        <authorList>
            <person name="Jeong J.-J."/>
            <person name="Lee Y.J."/>
            <person name="Pathiraja D."/>
            <person name="Park B."/>
            <person name="Choi I.-G."/>
            <person name="Kim K.D."/>
        </authorList>
    </citation>
    <scope>NUCLEOTIDE SEQUENCE [LARGE SCALE GENOMIC DNA]</scope>
    <source>
        <strain evidence="7 8">687B-08</strain>
    </source>
</reference>
<dbReference type="SUPFAM" id="SSF48150">
    <property type="entry name" value="DNA-glycosylase"/>
    <property type="match status" value="1"/>
</dbReference>
<dbReference type="AlphaFoldDB" id="A0A316WSR9"/>
<dbReference type="GO" id="GO:0032993">
    <property type="term" value="C:protein-DNA complex"/>
    <property type="evidence" value="ECO:0007669"/>
    <property type="project" value="TreeGrafter"/>
</dbReference>
<evidence type="ECO:0000256" key="4">
    <source>
        <dbReference type="ARBA" id="ARBA00022763"/>
    </source>
</evidence>
<comment type="catalytic activity">
    <reaction evidence="1">
        <text>Hydrolysis of alkylated DNA, releasing 3-methyladenine, 3-methylguanine, 7-methylguanine and 7-methyladenine.</text>
        <dbReference type="EC" id="3.2.2.21"/>
    </reaction>
</comment>
<feature type="domain" description="HhH-GPD" evidence="6">
    <location>
        <begin position="63"/>
        <end position="215"/>
    </location>
</feature>
<comment type="similarity">
    <text evidence="2">Belongs to the alkylbase DNA glycosidase AlkA family.</text>
</comment>
<gene>
    <name evidence="7" type="ORF">C1634_005700</name>
</gene>
<dbReference type="InterPro" id="IPR003265">
    <property type="entry name" value="HhH-GPD_domain"/>
</dbReference>
<evidence type="ECO:0000256" key="3">
    <source>
        <dbReference type="ARBA" id="ARBA00012000"/>
    </source>
</evidence>
<dbReference type="FunFam" id="1.10.340.30:FF:000004">
    <property type="entry name" value="DNA-3-methyladenine glycosylase II"/>
    <property type="match status" value="1"/>
</dbReference>
<comment type="caution">
    <text evidence="7">The sequence shown here is derived from an EMBL/GenBank/DDBJ whole genome shotgun (WGS) entry which is preliminary data.</text>
</comment>
<evidence type="ECO:0000256" key="5">
    <source>
        <dbReference type="ARBA" id="ARBA00023204"/>
    </source>
</evidence>
<dbReference type="RefSeq" id="WP_103233373.1">
    <property type="nucleotide sequence ID" value="NZ_PPEG02000002.1"/>
</dbReference>